<accession>A0A811U3H5</accession>
<feature type="transmembrane region" description="Helical" evidence="1">
    <location>
        <begin position="61"/>
        <end position="83"/>
    </location>
</feature>
<keyword evidence="1" id="KW-0472">Membrane</keyword>
<feature type="transmembrane region" description="Helical" evidence="1">
    <location>
        <begin position="39"/>
        <end position="55"/>
    </location>
</feature>
<comment type="caution">
    <text evidence="2">The sequence shown here is derived from an EMBL/GenBank/DDBJ whole genome shotgun (WGS) entry which is preliminary data.</text>
</comment>
<dbReference type="EMBL" id="CAJHJT010000001">
    <property type="protein sequence ID" value="CAD6993702.1"/>
    <property type="molecule type" value="Genomic_DNA"/>
</dbReference>
<keyword evidence="3" id="KW-1185">Reference proteome</keyword>
<dbReference type="Proteomes" id="UP000606786">
    <property type="component" value="Unassembled WGS sequence"/>
</dbReference>
<evidence type="ECO:0000256" key="1">
    <source>
        <dbReference type="SAM" id="Phobius"/>
    </source>
</evidence>
<reference evidence="2" key="1">
    <citation type="submission" date="2020-11" db="EMBL/GenBank/DDBJ databases">
        <authorList>
            <person name="Whitehead M."/>
        </authorList>
    </citation>
    <scope>NUCLEOTIDE SEQUENCE</scope>
    <source>
        <strain evidence="2">EGII</strain>
    </source>
</reference>
<evidence type="ECO:0000313" key="3">
    <source>
        <dbReference type="Proteomes" id="UP000606786"/>
    </source>
</evidence>
<evidence type="ECO:0000313" key="2">
    <source>
        <dbReference type="EMBL" id="CAD6993702.1"/>
    </source>
</evidence>
<keyword evidence="1" id="KW-0812">Transmembrane</keyword>
<gene>
    <name evidence="2" type="ORF">CCAP1982_LOCUS2508</name>
</gene>
<keyword evidence="1" id="KW-1133">Transmembrane helix</keyword>
<name>A0A811U3H5_CERCA</name>
<sequence>MVGIVGKVKSGMRNSCGGKNFINSGLHIRVYAHKYVYRNYLYMLAMLAAWLTLFIRTFSKIFQFIFIYAFKLLCLGFWLRIAFKACEKNEMNAQQCIRTQ</sequence>
<protein>
    <submittedName>
        <fullName evidence="2">(Mediterranean fruit fly) hypothetical protein</fullName>
    </submittedName>
</protein>
<proteinExistence type="predicted"/>
<dbReference type="AlphaFoldDB" id="A0A811U3H5"/>
<organism evidence="2 3">
    <name type="scientific">Ceratitis capitata</name>
    <name type="common">Mediterranean fruit fly</name>
    <name type="synonym">Tephritis capitata</name>
    <dbReference type="NCBI Taxonomy" id="7213"/>
    <lineage>
        <taxon>Eukaryota</taxon>
        <taxon>Metazoa</taxon>
        <taxon>Ecdysozoa</taxon>
        <taxon>Arthropoda</taxon>
        <taxon>Hexapoda</taxon>
        <taxon>Insecta</taxon>
        <taxon>Pterygota</taxon>
        <taxon>Neoptera</taxon>
        <taxon>Endopterygota</taxon>
        <taxon>Diptera</taxon>
        <taxon>Brachycera</taxon>
        <taxon>Muscomorpha</taxon>
        <taxon>Tephritoidea</taxon>
        <taxon>Tephritidae</taxon>
        <taxon>Ceratitis</taxon>
        <taxon>Ceratitis</taxon>
    </lineage>
</organism>